<dbReference type="EMBL" id="UZAN01065001">
    <property type="protein sequence ID" value="VDP93860.1"/>
    <property type="molecule type" value="Genomic_DNA"/>
</dbReference>
<evidence type="ECO:0000313" key="2">
    <source>
        <dbReference type="Proteomes" id="UP000272942"/>
    </source>
</evidence>
<accession>A0A183BBK3</accession>
<keyword evidence="2" id="KW-1185">Reference proteome</keyword>
<organism evidence="3">
    <name type="scientific">Echinostoma caproni</name>
    <dbReference type="NCBI Taxonomy" id="27848"/>
    <lineage>
        <taxon>Eukaryota</taxon>
        <taxon>Metazoa</taxon>
        <taxon>Spiralia</taxon>
        <taxon>Lophotrochozoa</taxon>
        <taxon>Platyhelminthes</taxon>
        <taxon>Trematoda</taxon>
        <taxon>Digenea</taxon>
        <taxon>Plagiorchiida</taxon>
        <taxon>Echinostomata</taxon>
        <taxon>Echinostomatoidea</taxon>
        <taxon>Echinostomatidae</taxon>
        <taxon>Echinostoma</taxon>
    </lineage>
</organism>
<protein>
    <submittedName>
        <fullName evidence="3">Transposase</fullName>
    </submittedName>
</protein>
<evidence type="ECO:0000313" key="3">
    <source>
        <dbReference type="WBParaSite" id="ECPE_0001663101-mRNA-1"/>
    </source>
</evidence>
<reference evidence="1 2" key="2">
    <citation type="submission" date="2018-11" db="EMBL/GenBank/DDBJ databases">
        <authorList>
            <consortium name="Pathogen Informatics"/>
        </authorList>
    </citation>
    <scope>NUCLEOTIDE SEQUENCE [LARGE SCALE GENOMIC DNA]</scope>
    <source>
        <strain evidence="1 2">Egypt</strain>
    </source>
</reference>
<reference evidence="3" key="1">
    <citation type="submission" date="2016-06" db="UniProtKB">
        <authorList>
            <consortium name="WormBaseParasite"/>
        </authorList>
    </citation>
    <scope>IDENTIFICATION</scope>
</reference>
<dbReference type="WBParaSite" id="ECPE_0001663101-mRNA-1">
    <property type="protein sequence ID" value="ECPE_0001663101-mRNA-1"/>
    <property type="gene ID" value="ECPE_0001663101"/>
</dbReference>
<name>A0A183BBK3_9TREM</name>
<gene>
    <name evidence="1" type="ORF">ECPE_LOCUS16588</name>
</gene>
<evidence type="ECO:0000313" key="1">
    <source>
        <dbReference type="EMBL" id="VDP93860.1"/>
    </source>
</evidence>
<dbReference type="AlphaFoldDB" id="A0A183BBK3"/>
<proteinExistence type="predicted"/>
<sequence>MLHRVARFNDVLLADAVPQLNCAGYVLWHAMLVDDSGLARRFFYTILPDESGESYKSAVGAIELCGQSLHNARL</sequence>
<dbReference type="Proteomes" id="UP000272942">
    <property type="component" value="Unassembled WGS sequence"/>
</dbReference>